<name>A0A926KJR6_9BACL</name>
<comment type="subcellular location">
    <subcellularLocation>
        <location evidence="4">Cell membrane</location>
        <topology evidence="4">Multi-pass membrane protein</topology>
    </subcellularLocation>
</comment>
<comment type="subunit">
    <text evidence="4">Homodimer or homotetramer.</text>
</comment>
<dbReference type="InterPro" id="IPR030373">
    <property type="entry name" value="PABS_CS"/>
</dbReference>
<keyword evidence="4" id="KW-0472">Membrane</keyword>
<dbReference type="CDD" id="cd02440">
    <property type="entry name" value="AdoMet_MTases"/>
    <property type="match status" value="1"/>
</dbReference>
<evidence type="ECO:0000256" key="3">
    <source>
        <dbReference type="ARBA" id="ARBA00023115"/>
    </source>
</evidence>
<evidence type="ECO:0000256" key="5">
    <source>
        <dbReference type="PROSITE-ProRule" id="PRU00354"/>
    </source>
</evidence>
<evidence type="ECO:0000256" key="4">
    <source>
        <dbReference type="HAMAP-Rule" id="MF_00198"/>
    </source>
</evidence>
<feature type="transmembrane region" description="Helical" evidence="4">
    <location>
        <begin position="196"/>
        <end position="215"/>
    </location>
</feature>
<organism evidence="7 8">
    <name type="scientific">Paenibacillus sedimenti</name>
    <dbReference type="NCBI Taxonomy" id="2770274"/>
    <lineage>
        <taxon>Bacteria</taxon>
        <taxon>Bacillati</taxon>
        <taxon>Bacillota</taxon>
        <taxon>Bacilli</taxon>
        <taxon>Bacillales</taxon>
        <taxon>Paenibacillaceae</taxon>
        <taxon>Paenibacillus</taxon>
    </lineage>
</organism>
<dbReference type="RefSeq" id="WP_188172706.1">
    <property type="nucleotide sequence ID" value="NZ_JACVVD010000001.1"/>
</dbReference>
<feature type="domain" description="PABS" evidence="6">
    <location>
        <begin position="210"/>
        <end position="445"/>
    </location>
</feature>
<dbReference type="HAMAP" id="MF_00198">
    <property type="entry name" value="Spermidine_synth"/>
    <property type="match status" value="1"/>
</dbReference>
<dbReference type="SUPFAM" id="SSF53335">
    <property type="entry name" value="S-adenosyl-L-methionine-dependent methyltransferases"/>
    <property type="match status" value="1"/>
</dbReference>
<feature type="binding site" evidence="4">
    <location>
        <position position="294"/>
    </location>
    <ligand>
        <name>spermidine</name>
        <dbReference type="ChEBI" id="CHEBI:57834"/>
    </ligand>
</feature>
<dbReference type="NCBIfam" id="NF002956">
    <property type="entry name" value="PRK03612.1"/>
    <property type="match status" value="1"/>
</dbReference>
<evidence type="ECO:0000259" key="6">
    <source>
        <dbReference type="PROSITE" id="PS51006"/>
    </source>
</evidence>
<comment type="function">
    <text evidence="4">Catalyzes the irreversible transfer of a propylamine group from the amino donor S-adenosylmethioninamine (decarboxy-AdoMet) to putrescine (1,4-diaminobutane) to yield spermidine.</text>
</comment>
<keyword evidence="2 4" id="KW-0808">Transferase</keyword>
<dbReference type="InterPro" id="IPR029063">
    <property type="entry name" value="SAM-dependent_MTases_sf"/>
</dbReference>
<keyword evidence="8" id="KW-1185">Reference proteome</keyword>
<keyword evidence="4" id="KW-1133">Transmembrane helix</keyword>
<dbReference type="EMBL" id="JACVVD010000001">
    <property type="protein sequence ID" value="MBD0378900.1"/>
    <property type="molecule type" value="Genomic_DNA"/>
</dbReference>
<dbReference type="FunFam" id="3.40.50.150:FF:000088">
    <property type="entry name" value="Polyamine aminopropyltransferase"/>
    <property type="match status" value="1"/>
</dbReference>
<feature type="binding site" evidence="4">
    <location>
        <position position="270"/>
    </location>
    <ligand>
        <name>spermidine</name>
        <dbReference type="ChEBI" id="CHEBI:57834"/>
    </ligand>
</feature>
<dbReference type="PANTHER" id="PTHR43317">
    <property type="entry name" value="THERMOSPERMINE SYNTHASE ACAULIS5"/>
    <property type="match status" value="1"/>
</dbReference>
<keyword evidence="4" id="KW-1003">Cell membrane</keyword>
<evidence type="ECO:0000313" key="8">
    <source>
        <dbReference type="Proteomes" id="UP000650466"/>
    </source>
</evidence>
<evidence type="ECO:0000256" key="1">
    <source>
        <dbReference type="ARBA" id="ARBA00007867"/>
    </source>
</evidence>
<keyword evidence="3 4" id="KW-0620">Polyamine biosynthesis</keyword>
<comment type="similarity">
    <text evidence="1 4">Belongs to the spermidine/spermine synthase family.</text>
</comment>
<feature type="active site" description="Proton acceptor" evidence="4 5">
    <location>
        <position position="366"/>
    </location>
</feature>
<feature type="transmembrane region" description="Helical" evidence="4">
    <location>
        <begin position="165"/>
        <end position="184"/>
    </location>
</feature>
<dbReference type="Proteomes" id="UP000650466">
    <property type="component" value="Unassembled WGS sequence"/>
</dbReference>
<dbReference type="InterPro" id="IPR030374">
    <property type="entry name" value="PABS"/>
</dbReference>
<gene>
    <name evidence="4" type="primary">speE</name>
    <name evidence="7" type="ORF">ICC18_02035</name>
</gene>
<dbReference type="GO" id="GO:0005886">
    <property type="term" value="C:plasma membrane"/>
    <property type="evidence" value="ECO:0007669"/>
    <property type="project" value="UniProtKB-SubCell"/>
</dbReference>
<reference evidence="7" key="1">
    <citation type="submission" date="2020-09" db="EMBL/GenBank/DDBJ databases">
        <title>Draft Genome Sequence of Paenibacillus sp. WST5.</title>
        <authorList>
            <person name="Bao Z."/>
        </authorList>
    </citation>
    <scope>NUCLEOTIDE SEQUENCE</scope>
    <source>
        <strain evidence="7">WST5</strain>
    </source>
</reference>
<dbReference type="AlphaFoldDB" id="A0A926KJR6"/>
<feature type="transmembrane region" description="Helical" evidence="4">
    <location>
        <begin position="12"/>
        <end position="34"/>
    </location>
</feature>
<dbReference type="GO" id="GO:0004766">
    <property type="term" value="F:spermidine synthase activity"/>
    <property type="evidence" value="ECO:0007669"/>
    <property type="project" value="UniProtKB-UniRule"/>
</dbReference>
<feature type="transmembrane region" description="Helical" evidence="4">
    <location>
        <begin position="142"/>
        <end position="159"/>
    </location>
</feature>
<dbReference type="GO" id="GO:0008295">
    <property type="term" value="P:spermidine biosynthetic process"/>
    <property type="evidence" value="ECO:0007669"/>
    <property type="project" value="UniProtKB-UniRule"/>
</dbReference>
<feature type="transmembrane region" description="Helical" evidence="4">
    <location>
        <begin position="70"/>
        <end position="90"/>
    </location>
</feature>
<comment type="caution">
    <text evidence="7">The sequence shown here is derived from an EMBL/GenBank/DDBJ whole genome shotgun (WGS) entry which is preliminary data.</text>
</comment>
<keyword evidence="4" id="KW-0745">Spermidine biosynthesis</keyword>
<comment type="catalytic activity">
    <reaction evidence="4">
        <text>S-adenosyl 3-(methylsulfanyl)propylamine + putrescine = S-methyl-5'-thioadenosine + spermidine + H(+)</text>
        <dbReference type="Rhea" id="RHEA:12721"/>
        <dbReference type="ChEBI" id="CHEBI:15378"/>
        <dbReference type="ChEBI" id="CHEBI:17509"/>
        <dbReference type="ChEBI" id="CHEBI:57443"/>
        <dbReference type="ChEBI" id="CHEBI:57834"/>
        <dbReference type="ChEBI" id="CHEBI:326268"/>
        <dbReference type="EC" id="2.5.1.16"/>
    </reaction>
</comment>
<dbReference type="InterPro" id="IPR001045">
    <property type="entry name" value="Spermi_synthase"/>
</dbReference>
<dbReference type="PROSITE" id="PS01330">
    <property type="entry name" value="PABS_1"/>
    <property type="match status" value="1"/>
</dbReference>
<dbReference type="Pfam" id="PF01564">
    <property type="entry name" value="Spermine_synth"/>
    <property type="match status" value="1"/>
</dbReference>
<comment type="pathway">
    <text evidence="4">Amine and polyamine biosynthesis; spermidine biosynthesis; spermidine from putrescine: step 1/1.</text>
</comment>
<keyword evidence="4" id="KW-0812">Transmembrane</keyword>
<dbReference type="PANTHER" id="PTHR43317:SF1">
    <property type="entry name" value="THERMOSPERMINE SYNTHASE ACAULIS5"/>
    <property type="match status" value="1"/>
</dbReference>
<sequence>MESHLRKLYISSAIVSICGIIFEVLLGAAGSYTFGDSVKQYALTIGLFLSGMGIGSAFSERLAHALVSKFIQIELAIALVGGFSSFWLFYCLSHFDPVTAQMYLFAVTLIIGGLTGVELPILIRKANEIGLQLNKSAARILFFDYAGSLIGAVCFVIWLRPWLGLIKSAFFIGLINAGVALWLILSFRRELQRFRLLLAAGFICLVLLAAGFLLGEQLASDWEKKLYRDPVIRAFQSKYQRIIVTKAQDDLRLYLNGNLQFSSSDEYRYHEALVHPLMSSLDVRRKVLVLGGGDGLALREICKYEDVEHVTLVDLDKEMVEFSANDPLMTKLNQRSLSSSKMQLVYDDAFQFLIAQPEKYDAIIVDLPDPNNEALNKLYTSEFYRLVQSHLTENGAAGIQATSPLFATKAYWSISKTIESTGLFVNNYHAEIPSFGSWGFVLASKYPMNPNKLRIQVETKYLHNNMLPSLFHFGKDEDNDLIEEGKPFNLQINTMNRPVLLDYYYEGWRNY</sequence>
<dbReference type="PROSITE" id="PS51006">
    <property type="entry name" value="PABS_2"/>
    <property type="match status" value="1"/>
</dbReference>
<feature type="binding site" evidence="4">
    <location>
        <begin position="348"/>
        <end position="349"/>
    </location>
    <ligand>
        <name>S-methyl-5'-thioadenosine</name>
        <dbReference type="ChEBI" id="CHEBI:17509"/>
    </ligand>
</feature>
<feature type="binding site" evidence="4">
    <location>
        <position position="314"/>
    </location>
    <ligand>
        <name>S-methyl-5'-thioadenosine</name>
        <dbReference type="ChEBI" id="CHEBI:17509"/>
    </ligand>
</feature>
<dbReference type="GO" id="GO:0010487">
    <property type="term" value="F:thermospermine synthase activity"/>
    <property type="evidence" value="ECO:0007669"/>
    <property type="project" value="UniProtKB-ARBA"/>
</dbReference>
<dbReference type="EC" id="2.5.1.16" evidence="4"/>
<proteinExistence type="inferred from homology"/>
<evidence type="ECO:0000313" key="7">
    <source>
        <dbReference type="EMBL" id="MBD0378900.1"/>
    </source>
</evidence>
<protein>
    <recommendedName>
        <fullName evidence="4">Polyamine aminopropyltransferase</fullName>
    </recommendedName>
    <alternativeName>
        <fullName evidence="4">Putrescine aminopropyltransferase</fullName>
        <shortName evidence="4">PAPT</shortName>
    </alternativeName>
    <alternativeName>
        <fullName evidence="4">Spermidine synthase</fullName>
        <shortName evidence="4">SPDS</shortName>
        <shortName evidence="4">SPDSY</shortName>
        <ecNumber evidence="4">2.5.1.16</ecNumber>
    </alternativeName>
</protein>
<feature type="binding site" evidence="4">
    <location>
        <position position="240"/>
    </location>
    <ligand>
        <name>S-methyl-5'-thioadenosine</name>
        <dbReference type="ChEBI" id="CHEBI:17509"/>
    </ligand>
</feature>
<accession>A0A926KJR6</accession>
<evidence type="ECO:0000256" key="2">
    <source>
        <dbReference type="ARBA" id="ARBA00022679"/>
    </source>
</evidence>
<feature type="transmembrane region" description="Helical" evidence="4">
    <location>
        <begin position="40"/>
        <end position="58"/>
    </location>
</feature>
<dbReference type="Gene3D" id="3.40.50.150">
    <property type="entry name" value="Vaccinia Virus protein VP39"/>
    <property type="match status" value="1"/>
</dbReference>
<feature type="transmembrane region" description="Helical" evidence="4">
    <location>
        <begin position="102"/>
        <end position="122"/>
    </location>
</feature>
<comment type="caution">
    <text evidence="4">Lacks conserved residue(s) required for the propagation of feature annotation.</text>
</comment>